<dbReference type="InterPro" id="IPR036397">
    <property type="entry name" value="RNaseH_sf"/>
</dbReference>
<evidence type="ECO:0000256" key="6">
    <source>
        <dbReference type="ARBA" id="ARBA00022918"/>
    </source>
</evidence>
<dbReference type="Proteomes" id="UP000515156">
    <property type="component" value="Chromosome 2"/>
</dbReference>
<keyword evidence="9" id="KW-1185">Reference proteome</keyword>
<evidence type="ECO:0000256" key="3">
    <source>
        <dbReference type="ARBA" id="ARBA00022722"/>
    </source>
</evidence>
<keyword evidence="3" id="KW-0540">Nuclease</keyword>
<evidence type="ECO:0000313" key="10">
    <source>
        <dbReference type="RefSeq" id="XP_030048035.1"/>
    </source>
</evidence>
<dbReference type="KEGG" id="muo:115462137"/>
<evidence type="ECO:0000259" key="8">
    <source>
        <dbReference type="PROSITE" id="PS50994"/>
    </source>
</evidence>
<evidence type="ECO:0000256" key="7">
    <source>
        <dbReference type="SAM" id="MobiDB-lite"/>
    </source>
</evidence>
<dbReference type="Pfam" id="PF00665">
    <property type="entry name" value="rve"/>
    <property type="match status" value="1"/>
</dbReference>
<dbReference type="InterPro" id="IPR041588">
    <property type="entry name" value="Integrase_H2C2"/>
</dbReference>
<dbReference type="Gene3D" id="3.30.420.10">
    <property type="entry name" value="Ribonuclease H-like superfamily/Ribonuclease H"/>
    <property type="match status" value="1"/>
</dbReference>
<evidence type="ECO:0000256" key="5">
    <source>
        <dbReference type="ARBA" id="ARBA00022801"/>
    </source>
</evidence>
<reference evidence="10" key="1">
    <citation type="submission" date="2025-08" db="UniProtKB">
        <authorList>
            <consortium name="RefSeq"/>
        </authorList>
    </citation>
    <scope>IDENTIFICATION</scope>
</reference>
<keyword evidence="6" id="KW-0695">RNA-directed DNA polymerase</keyword>
<dbReference type="Pfam" id="PF17921">
    <property type="entry name" value="Integrase_H2C2"/>
    <property type="match status" value="1"/>
</dbReference>
<evidence type="ECO:0000256" key="1">
    <source>
        <dbReference type="ARBA" id="ARBA00022679"/>
    </source>
</evidence>
<keyword evidence="1" id="KW-0808">Transferase</keyword>
<dbReference type="PANTHER" id="PTHR41694:SF5">
    <property type="entry name" value="RIBONUCLEASE H"/>
    <property type="match status" value="1"/>
</dbReference>
<dbReference type="PANTHER" id="PTHR41694">
    <property type="entry name" value="ENDOGENOUS RETROVIRUS GROUP K MEMBER POL PROTEIN"/>
    <property type="match status" value="1"/>
</dbReference>
<dbReference type="GeneID" id="115462137"/>
<dbReference type="Gene3D" id="1.10.340.70">
    <property type="match status" value="1"/>
</dbReference>
<name>A0A6P7XBT2_9AMPH</name>
<gene>
    <name evidence="10" type="primary">LOC115462137</name>
</gene>
<dbReference type="OrthoDB" id="9906983at2759"/>
<dbReference type="GO" id="GO:0003676">
    <property type="term" value="F:nucleic acid binding"/>
    <property type="evidence" value="ECO:0007669"/>
    <property type="project" value="InterPro"/>
</dbReference>
<accession>A0A6P7XBT2</accession>
<evidence type="ECO:0000256" key="4">
    <source>
        <dbReference type="ARBA" id="ARBA00022759"/>
    </source>
</evidence>
<dbReference type="PROSITE" id="PS50994">
    <property type="entry name" value="INTEGRASE"/>
    <property type="match status" value="1"/>
</dbReference>
<keyword evidence="4" id="KW-0255">Endonuclease</keyword>
<dbReference type="GO" id="GO:0003964">
    <property type="term" value="F:RNA-directed DNA polymerase activity"/>
    <property type="evidence" value="ECO:0007669"/>
    <property type="project" value="UniProtKB-KW"/>
</dbReference>
<proteinExistence type="predicted"/>
<dbReference type="InterPro" id="IPR001584">
    <property type="entry name" value="Integrase_cat-core"/>
</dbReference>
<evidence type="ECO:0000313" key="9">
    <source>
        <dbReference type="Proteomes" id="UP000515156"/>
    </source>
</evidence>
<dbReference type="SUPFAM" id="SSF53098">
    <property type="entry name" value="Ribonuclease H-like"/>
    <property type="match status" value="1"/>
</dbReference>
<feature type="domain" description="Integrase catalytic" evidence="8">
    <location>
        <begin position="137"/>
        <end position="231"/>
    </location>
</feature>
<feature type="region of interest" description="Disordered" evidence="7">
    <location>
        <begin position="1"/>
        <end position="22"/>
    </location>
</feature>
<sequence>MDPVARGNQRADDAAKRASQLPHSSDPVLFVHLPTEAPIYGQQETEWAQQEGLESRNGWWILQDGRIWIPEALAWTVVREAHNRTHLGRDALGRLLEKTYYVNKLSLWTKNASSQCTTCARNNPRTGPGPAPGHILRGTSPFHVCQIDFTHMPPAWGYKAVLLAVCTYIGWIEAVPTRTEMAKEVTSLLIHHILPRYGLPKQINSDNGPAFASEVTQQLGESQPIPEEPAC</sequence>
<dbReference type="GO" id="GO:0015074">
    <property type="term" value="P:DNA integration"/>
    <property type="evidence" value="ECO:0007669"/>
    <property type="project" value="InterPro"/>
</dbReference>
<dbReference type="GO" id="GO:0016787">
    <property type="term" value="F:hydrolase activity"/>
    <property type="evidence" value="ECO:0007669"/>
    <property type="project" value="UniProtKB-KW"/>
</dbReference>
<evidence type="ECO:0000256" key="2">
    <source>
        <dbReference type="ARBA" id="ARBA00022695"/>
    </source>
</evidence>
<dbReference type="InterPro" id="IPR012337">
    <property type="entry name" value="RNaseH-like_sf"/>
</dbReference>
<keyword evidence="2" id="KW-0548">Nucleotidyltransferase</keyword>
<keyword evidence="5" id="KW-0378">Hydrolase</keyword>
<dbReference type="RefSeq" id="XP_030048035.1">
    <property type="nucleotide sequence ID" value="XM_030192175.1"/>
</dbReference>
<organism evidence="9 10">
    <name type="scientific">Microcaecilia unicolor</name>
    <dbReference type="NCBI Taxonomy" id="1415580"/>
    <lineage>
        <taxon>Eukaryota</taxon>
        <taxon>Metazoa</taxon>
        <taxon>Chordata</taxon>
        <taxon>Craniata</taxon>
        <taxon>Vertebrata</taxon>
        <taxon>Euteleostomi</taxon>
        <taxon>Amphibia</taxon>
        <taxon>Gymnophiona</taxon>
        <taxon>Siphonopidae</taxon>
        <taxon>Microcaecilia</taxon>
    </lineage>
</organism>
<protein>
    <submittedName>
        <fullName evidence="10">Protein NYNRIN-like</fullName>
    </submittedName>
</protein>
<dbReference type="GO" id="GO:0004519">
    <property type="term" value="F:endonuclease activity"/>
    <property type="evidence" value="ECO:0007669"/>
    <property type="project" value="UniProtKB-KW"/>
</dbReference>
<dbReference type="AlphaFoldDB" id="A0A6P7XBT2"/>
<dbReference type="InParanoid" id="A0A6P7XBT2"/>